<proteinExistence type="predicted"/>
<feature type="region of interest" description="Disordered" evidence="1">
    <location>
        <begin position="1"/>
        <end position="30"/>
    </location>
</feature>
<dbReference type="AlphaFoldDB" id="A0AAX4IU25"/>
<dbReference type="GeneID" id="87948147"/>
<accession>A0AAX4IU25</accession>
<protein>
    <submittedName>
        <fullName evidence="2">Uncharacterized protein</fullName>
    </submittedName>
</protein>
<keyword evidence="3" id="KW-1185">Reference proteome</keyword>
<evidence type="ECO:0000256" key="1">
    <source>
        <dbReference type="SAM" id="MobiDB-lite"/>
    </source>
</evidence>
<dbReference type="RefSeq" id="XP_062783854.1">
    <property type="nucleotide sequence ID" value="XM_062927803.1"/>
</dbReference>
<evidence type="ECO:0000313" key="3">
    <source>
        <dbReference type="Proteomes" id="UP001322277"/>
    </source>
</evidence>
<name>A0AAX4IU25_9PEZI</name>
<dbReference type="Proteomes" id="UP001322277">
    <property type="component" value="Chromosome 7"/>
</dbReference>
<dbReference type="EMBL" id="CP137311">
    <property type="protein sequence ID" value="WQF86633.1"/>
    <property type="molecule type" value="Genomic_DNA"/>
</dbReference>
<reference evidence="3" key="1">
    <citation type="journal article" date="2023" name="bioRxiv">
        <title>Complete genome of the Medicago anthracnose fungus, Colletotrichum destructivum, reveals a mini-chromosome-like region within a core chromosome.</title>
        <authorList>
            <person name="Lapalu N."/>
            <person name="Simon A."/>
            <person name="Lu A."/>
            <person name="Plaumann P.-L."/>
            <person name="Amselem J."/>
            <person name="Pigne S."/>
            <person name="Auger A."/>
            <person name="Koch C."/>
            <person name="Dallery J.-F."/>
            <person name="O'Connell R.J."/>
        </authorList>
    </citation>
    <scope>NUCLEOTIDE SEQUENCE [LARGE SCALE GENOMIC DNA]</scope>
    <source>
        <strain evidence="3">CBS 520.97</strain>
    </source>
</reference>
<gene>
    <name evidence="2" type="ORF">CDEST_11647</name>
</gene>
<organism evidence="2 3">
    <name type="scientific">Colletotrichum destructivum</name>
    <dbReference type="NCBI Taxonomy" id="34406"/>
    <lineage>
        <taxon>Eukaryota</taxon>
        <taxon>Fungi</taxon>
        <taxon>Dikarya</taxon>
        <taxon>Ascomycota</taxon>
        <taxon>Pezizomycotina</taxon>
        <taxon>Sordariomycetes</taxon>
        <taxon>Hypocreomycetidae</taxon>
        <taxon>Glomerellales</taxon>
        <taxon>Glomerellaceae</taxon>
        <taxon>Colletotrichum</taxon>
        <taxon>Colletotrichum destructivum species complex</taxon>
    </lineage>
</organism>
<dbReference type="KEGG" id="cdet:87948147"/>
<sequence>MPAKRPPLRALGTRLPAGSSLPKPSGKPVNRLFVPARESYPSIPLKLPSPFRPFPTNELPKLLPLQSGGGSWLHDDDTRWWKKGVIVPEKSPWRESKRDAIAKASNTTPVQDRSFPLHSSFSVWTETAGEAAGGGS</sequence>
<evidence type="ECO:0000313" key="2">
    <source>
        <dbReference type="EMBL" id="WQF86633.1"/>
    </source>
</evidence>